<dbReference type="Pfam" id="PF13926">
    <property type="entry name" value="DUF4211"/>
    <property type="match status" value="1"/>
</dbReference>
<dbReference type="Proteomes" id="UP000002058">
    <property type="component" value="Unassembled WGS sequence"/>
</dbReference>
<dbReference type="PANTHER" id="PTHR14689">
    <property type="entry name" value="PHORBOL-ESTER_DAG-TYPE DOMAIN-CONTAINING PROTEIN"/>
    <property type="match status" value="1"/>
</dbReference>
<gene>
    <name evidence="3" type="ORF">UREG_03321</name>
</gene>
<sequence>MGPRRQTRLNFTPLPPSSPGPTHSSAQGTDRFANIRYAPTSSSPLGSKTGVKREPLSSSPIPSRPIKQETSSGDEGEDDDEPVSLVTPAFRRRHTLSRRARVEAPSADEDEEEDDAVRVPASSRRTAKRPIFNDEETEDSDSDDIIGASPSKPTTKRRTRGSAAESVAKLKRKEQLEALRRRRAGERPKSLSPSESESSEDEVDRSLSISSDEDLPEDSDIEPAAPVDLDQYEDDFVLHDDDAELGAPADLVDMPFEFTRHRYKRLRDHFSDVVEWMVHNKLNPAFPREDPVYTVAFDKVNDEVMGVTGSQLVSSVWRPDFIRALEARPEIQVLPSIEVLSGLCDACNRSKHPAKFDVRFTGKPYSLATLEPIYDEEDSVTSDDVEEDDGPVDKDNINSQGHRIPDQSTHFYLGSVCKSNATMAHALIHWRFHLNEWVIGYLERKGVFSGEKILERERWSVRKRTRYANQVMDEMKALETDRLWRDFNLNLKTAKDQRVERRWR</sequence>
<dbReference type="EMBL" id="CH476616">
    <property type="protein sequence ID" value="EEP78475.1"/>
    <property type="molecule type" value="Genomic_DNA"/>
</dbReference>
<feature type="compositionally biased region" description="Acidic residues" evidence="1">
    <location>
        <begin position="72"/>
        <end position="82"/>
    </location>
</feature>
<feature type="compositionally biased region" description="Acidic residues" evidence="1">
    <location>
        <begin position="106"/>
        <end position="115"/>
    </location>
</feature>
<feature type="compositionally biased region" description="Basic and acidic residues" evidence="1">
    <location>
        <begin position="173"/>
        <end position="189"/>
    </location>
</feature>
<evidence type="ECO:0000313" key="3">
    <source>
        <dbReference type="EMBL" id="EEP78475.1"/>
    </source>
</evidence>
<name>C4JQH6_UNCRE</name>
<evidence type="ECO:0000259" key="2">
    <source>
        <dbReference type="Pfam" id="PF13926"/>
    </source>
</evidence>
<dbReference type="OMA" id="WRDFHIN"/>
<dbReference type="InParanoid" id="C4JQH6"/>
<keyword evidence="4" id="KW-1185">Reference proteome</keyword>
<protein>
    <recommendedName>
        <fullName evidence="2">DUF4211 domain-containing protein</fullName>
    </recommendedName>
</protein>
<dbReference type="HOGENOM" id="CLU_021433_1_0_1"/>
<reference evidence="4" key="1">
    <citation type="journal article" date="2009" name="Genome Res.">
        <title>Comparative genomic analyses of the human fungal pathogens Coccidioides and their relatives.</title>
        <authorList>
            <person name="Sharpton T.J."/>
            <person name="Stajich J.E."/>
            <person name="Rounsley S.D."/>
            <person name="Gardner M.J."/>
            <person name="Wortman J.R."/>
            <person name="Jordar V.S."/>
            <person name="Maiti R."/>
            <person name="Kodira C.D."/>
            <person name="Neafsey D.E."/>
            <person name="Zeng Q."/>
            <person name="Hung C.-Y."/>
            <person name="McMahan C."/>
            <person name="Muszewska A."/>
            <person name="Grynberg M."/>
            <person name="Mandel M.A."/>
            <person name="Kellner E.M."/>
            <person name="Barker B.M."/>
            <person name="Galgiani J.N."/>
            <person name="Orbach M.J."/>
            <person name="Kirkland T.N."/>
            <person name="Cole G.T."/>
            <person name="Henn M.R."/>
            <person name="Birren B.W."/>
            <person name="Taylor J.W."/>
        </authorList>
    </citation>
    <scope>NUCLEOTIDE SEQUENCE [LARGE SCALE GENOMIC DNA]</scope>
    <source>
        <strain evidence="4">UAMH 1704</strain>
    </source>
</reference>
<feature type="compositionally biased region" description="Acidic residues" evidence="1">
    <location>
        <begin position="133"/>
        <end position="144"/>
    </location>
</feature>
<dbReference type="OrthoDB" id="21499at2759"/>
<dbReference type="InterPro" id="IPR025451">
    <property type="entry name" value="DUF4211"/>
</dbReference>
<dbReference type="eggNOG" id="ENOG502S7B9">
    <property type="taxonomic scope" value="Eukaryota"/>
</dbReference>
<feature type="region of interest" description="Disordered" evidence="1">
    <location>
        <begin position="1"/>
        <end position="226"/>
    </location>
</feature>
<feature type="compositionally biased region" description="Acidic residues" evidence="1">
    <location>
        <begin position="211"/>
        <end position="221"/>
    </location>
</feature>
<dbReference type="STRING" id="336963.C4JQH6"/>
<proteinExistence type="predicted"/>
<feature type="compositionally biased region" description="Acidic residues" evidence="1">
    <location>
        <begin position="377"/>
        <end position="390"/>
    </location>
</feature>
<dbReference type="VEuPathDB" id="FungiDB:UREG_03321"/>
<dbReference type="GO" id="GO:0005634">
    <property type="term" value="C:nucleus"/>
    <property type="evidence" value="ECO:0007669"/>
    <property type="project" value="TreeGrafter"/>
</dbReference>
<dbReference type="AlphaFoldDB" id="C4JQH6"/>
<feature type="compositionally biased region" description="Low complexity" evidence="1">
    <location>
        <begin position="56"/>
        <end position="71"/>
    </location>
</feature>
<feature type="region of interest" description="Disordered" evidence="1">
    <location>
        <begin position="377"/>
        <end position="401"/>
    </location>
</feature>
<accession>C4JQH6</accession>
<organism evidence="3 4">
    <name type="scientific">Uncinocarpus reesii (strain UAMH 1704)</name>
    <dbReference type="NCBI Taxonomy" id="336963"/>
    <lineage>
        <taxon>Eukaryota</taxon>
        <taxon>Fungi</taxon>
        <taxon>Dikarya</taxon>
        <taxon>Ascomycota</taxon>
        <taxon>Pezizomycotina</taxon>
        <taxon>Eurotiomycetes</taxon>
        <taxon>Eurotiomycetidae</taxon>
        <taxon>Onygenales</taxon>
        <taxon>Onygenaceae</taxon>
        <taxon>Uncinocarpus</taxon>
    </lineage>
</organism>
<dbReference type="PANTHER" id="PTHR14689:SF0">
    <property type="entry name" value="COILED-COIL DOMAIN-CONTAINING PROTEIN 82"/>
    <property type="match status" value="1"/>
</dbReference>
<evidence type="ECO:0000256" key="1">
    <source>
        <dbReference type="SAM" id="MobiDB-lite"/>
    </source>
</evidence>
<dbReference type="GeneID" id="8442804"/>
<feature type="domain" description="DUF4211" evidence="2">
    <location>
        <begin position="235"/>
        <end position="370"/>
    </location>
</feature>
<evidence type="ECO:0000313" key="4">
    <source>
        <dbReference type="Proteomes" id="UP000002058"/>
    </source>
</evidence>
<dbReference type="KEGG" id="ure:UREG_03321"/>
<dbReference type="RefSeq" id="XP_002543804.1">
    <property type="nucleotide sequence ID" value="XM_002543758.1"/>
</dbReference>
<feature type="compositionally biased region" description="Basic residues" evidence="1">
    <location>
        <begin position="90"/>
        <end position="99"/>
    </location>
</feature>